<evidence type="ECO:0000313" key="2">
    <source>
        <dbReference type="EMBL" id="KNC81205.1"/>
    </source>
</evidence>
<accession>A0A0L0FWJ3</accession>
<organism evidence="2 3">
    <name type="scientific">Sphaeroforma arctica JP610</name>
    <dbReference type="NCBI Taxonomy" id="667725"/>
    <lineage>
        <taxon>Eukaryota</taxon>
        <taxon>Ichthyosporea</taxon>
        <taxon>Ichthyophonida</taxon>
        <taxon>Sphaeroforma</taxon>
    </lineage>
</organism>
<proteinExistence type="predicted"/>
<dbReference type="GeneID" id="25906956"/>
<keyword evidence="3" id="KW-1185">Reference proteome</keyword>
<evidence type="ECO:0000256" key="1">
    <source>
        <dbReference type="SAM" id="MobiDB-lite"/>
    </source>
</evidence>
<sequence length="63" mass="7172">MSQRKVEDDAAGIGCEGEPLPDPLETSELRQQQESVPNEYRHTGWGKRRENPRCGAKSTFRNQ</sequence>
<dbReference type="RefSeq" id="XP_014155107.1">
    <property type="nucleotide sequence ID" value="XM_014299632.1"/>
</dbReference>
<evidence type="ECO:0000313" key="3">
    <source>
        <dbReference type="Proteomes" id="UP000054560"/>
    </source>
</evidence>
<name>A0A0L0FWJ3_9EUKA</name>
<gene>
    <name evidence="2" type="ORF">SARC_06452</name>
</gene>
<feature type="region of interest" description="Disordered" evidence="1">
    <location>
        <begin position="1"/>
        <end position="63"/>
    </location>
</feature>
<feature type="non-terminal residue" evidence="2">
    <location>
        <position position="63"/>
    </location>
</feature>
<reference evidence="2 3" key="1">
    <citation type="submission" date="2011-02" db="EMBL/GenBank/DDBJ databases">
        <title>The Genome Sequence of Sphaeroforma arctica JP610.</title>
        <authorList>
            <consortium name="The Broad Institute Genome Sequencing Platform"/>
            <person name="Russ C."/>
            <person name="Cuomo C."/>
            <person name="Young S.K."/>
            <person name="Zeng Q."/>
            <person name="Gargeya S."/>
            <person name="Alvarado L."/>
            <person name="Berlin A."/>
            <person name="Chapman S.B."/>
            <person name="Chen Z."/>
            <person name="Freedman E."/>
            <person name="Gellesch M."/>
            <person name="Goldberg J."/>
            <person name="Griggs A."/>
            <person name="Gujja S."/>
            <person name="Heilman E."/>
            <person name="Heiman D."/>
            <person name="Howarth C."/>
            <person name="Mehta T."/>
            <person name="Neiman D."/>
            <person name="Pearson M."/>
            <person name="Roberts A."/>
            <person name="Saif S."/>
            <person name="Shea T."/>
            <person name="Shenoy N."/>
            <person name="Sisk P."/>
            <person name="Stolte C."/>
            <person name="Sykes S."/>
            <person name="White J."/>
            <person name="Yandava C."/>
            <person name="Burger G."/>
            <person name="Gray M.W."/>
            <person name="Holland P.W.H."/>
            <person name="King N."/>
            <person name="Lang F.B.F."/>
            <person name="Roger A.J."/>
            <person name="Ruiz-Trillo I."/>
            <person name="Haas B."/>
            <person name="Nusbaum C."/>
            <person name="Birren B."/>
        </authorList>
    </citation>
    <scope>NUCLEOTIDE SEQUENCE [LARGE SCALE GENOMIC DNA]</scope>
    <source>
        <strain evidence="2 3">JP610</strain>
    </source>
</reference>
<dbReference type="Proteomes" id="UP000054560">
    <property type="component" value="Unassembled WGS sequence"/>
</dbReference>
<feature type="compositionally biased region" description="Basic and acidic residues" evidence="1">
    <location>
        <begin position="39"/>
        <end position="52"/>
    </location>
</feature>
<protein>
    <submittedName>
        <fullName evidence="2">Uncharacterized protein</fullName>
    </submittedName>
</protein>
<dbReference type="EMBL" id="KQ242057">
    <property type="protein sequence ID" value="KNC81205.1"/>
    <property type="molecule type" value="Genomic_DNA"/>
</dbReference>
<dbReference type="AlphaFoldDB" id="A0A0L0FWJ3"/>